<evidence type="ECO:0000256" key="2">
    <source>
        <dbReference type="ARBA" id="ARBA00012418"/>
    </source>
</evidence>
<keyword evidence="4" id="KW-0808">Transferase</keyword>
<evidence type="ECO:0000256" key="5">
    <source>
        <dbReference type="ARBA" id="ARBA00022695"/>
    </source>
</evidence>
<keyword evidence="3" id="KW-0240">DNA-directed RNA polymerase</keyword>
<dbReference type="EMBL" id="JBGFUD010011809">
    <property type="protein sequence ID" value="MFH4983311.1"/>
    <property type="molecule type" value="Genomic_DNA"/>
</dbReference>
<dbReference type="GO" id="GO:0000428">
    <property type="term" value="C:DNA-directed RNA polymerase complex"/>
    <property type="evidence" value="ECO:0007669"/>
    <property type="project" value="UniProtKB-KW"/>
</dbReference>
<keyword evidence="9" id="KW-1185">Reference proteome</keyword>
<evidence type="ECO:0000256" key="6">
    <source>
        <dbReference type="ARBA" id="ARBA00023163"/>
    </source>
</evidence>
<keyword evidence="5" id="KW-0548">Nucleotidyltransferase</keyword>
<evidence type="ECO:0000259" key="7">
    <source>
        <dbReference type="Pfam" id="PF04998"/>
    </source>
</evidence>
<evidence type="ECO:0000313" key="9">
    <source>
        <dbReference type="Proteomes" id="UP001608902"/>
    </source>
</evidence>
<dbReference type="GO" id="GO:0003899">
    <property type="term" value="F:DNA-directed RNA polymerase activity"/>
    <property type="evidence" value="ECO:0007669"/>
    <property type="project" value="UniProtKB-EC"/>
</dbReference>
<evidence type="ECO:0000256" key="3">
    <source>
        <dbReference type="ARBA" id="ARBA00022478"/>
    </source>
</evidence>
<dbReference type="EC" id="2.7.7.6" evidence="2"/>
<accession>A0ABD6EVD6</accession>
<proteinExistence type="inferred from homology"/>
<evidence type="ECO:0000313" key="8">
    <source>
        <dbReference type="EMBL" id="MFH4983311.1"/>
    </source>
</evidence>
<keyword evidence="6" id="KW-0804">Transcription</keyword>
<protein>
    <recommendedName>
        <fullName evidence="2">DNA-directed RNA polymerase</fullName>
        <ecNumber evidence="2">2.7.7.6</ecNumber>
    </recommendedName>
</protein>
<dbReference type="Pfam" id="PF04998">
    <property type="entry name" value="RNA_pol_Rpb1_5"/>
    <property type="match status" value="1"/>
</dbReference>
<feature type="domain" description="RNA polymerase Rpb1" evidence="7">
    <location>
        <begin position="11"/>
        <end position="125"/>
    </location>
</feature>
<dbReference type="SUPFAM" id="SSF64484">
    <property type="entry name" value="beta and beta-prime subunits of DNA dependent RNA-polymerase"/>
    <property type="match status" value="1"/>
</dbReference>
<evidence type="ECO:0000256" key="4">
    <source>
        <dbReference type="ARBA" id="ARBA00022679"/>
    </source>
</evidence>
<gene>
    <name evidence="8" type="ORF">AB6A40_010020</name>
</gene>
<organism evidence="8 9">
    <name type="scientific">Gnathostoma spinigerum</name>
    <dbReference type="NCBI Taxonomy" id="75299"/>
    <lineage>
        <taxon>Eukaryota</taxon>
        <taxon>Metazoa</taxon>
        <taxon>Ecdysozoa</taxon>
        <taxon>Nematoda</taxon>
        <taxon>Chromadorea</taxon>
        <taxon>Rhabditida</taxon>
        <taxon>Spirurina</taxon>
        <taxon>Gnathostomatomorpha</taxon>
        <taxon>Gnathostomatoidea</taxon>
        <taxon>Gnathostomatidae</taxon>
        <taxon>Gnathostoma</taxon>
    </lineage>
</organism>
<evidence type="ECO:0000256" key="1">
    <source>
        <dbReference type="ARBA" id="ARBA00006460"/>
    </source>
</evidence>
<dbReference type="PANTHER" id="PTHR19376">
    <property type="entry name" value="DNA-DIRECTED RNA POLYMERASE"/>
    <property type="match status" value="1"/>
</dbReference>
<dbReference type="AlphaFoldDB" id="A0ABD6EVD6"/>
<comment type="similarity">
    <text evidence="1">Belongs to the RNA polymerase beta' chain family.</text>
</comment>
<reference evidence="8 9" key="1">
    <citation type="submission" date="2024-08" db="EMBL/GenBank/DDBJ databases">
        <title>Gnathostoma spinigerum genome.</title>
        <authorList>
            <person name="Gonzalez-Bertolin B."/>
            <person name="Monzon S."/>
            <person name="Zaballos A."/>
            <person name="Jimenez P."/>
            <person name="Dekumyoy P."/>
            <person name="Varona S."/>
            <person name="Cuesta I."/>
            <person name="Sumanam S."/>
            <person name="Adisakwattana P."/>
            <person name="Gasser R.B."/>
            <person name="Hernandez-Gonzalez A."/>
            <person name="Young N.D."/>
            <person name="Perteguer M.J."/>
        </authorList>
    </citation>
    <scope>NUCLEOTIDE SEQUENCE [LARGE SCALE GENOMIC DNA]</scope>
    <source>
        <strain evidence="8">AL3</strain>
        <tissue evidence="8">Liver</tissue>
    </source>
</reference>
<dbReference type="PANTHER" id="PTHR19376:SF11">
    <property type="entry name" value="DNA-DIRECTED RNA POLYMERASE I SUBUNIT RPA1"/>
    <property type="match status" value="1"/>
</dbReference>
<sequence>MTSLIEHELEHFIVSETPGVERCVVNEKLTDEGKKYILQTQGINLEALVRHSDVLDVNTLYSNDLNLIMCHYGIEACARALVKEIIRVFTPYGIDVNRRHLTLTADYMTFTGAVLPFSRGAMSSSASPLQRMTFETTVGFMREALVHGESDFLSSPSARLVVGGLLNSGTSIFDLLVPNSYSLGRSWNGGNSLVS</sequence>
<dbReference type="Proteomes" id="UP001608902">
    <property type="component" value="Unassembled WGS sequence"/>
</dbReference>
<dbReference type="InterPro" id="IPR007081">
    <property type="entry name" value="RNA_pol_Rpb1_5"/>
</dbReference>
<name>A0ABD6EVD6_9BILA</name>
<comment type="caution">
    <text evidence="8">The sequence shown here is derived from an EMBL/GenBank/DDBJ whole genome shotgun (WGS) entry which is preliminary data.</text>
</comment>
<dbReference type="InterPro" id="IPR045867">
    <property type="entry name" value="DNA-dir_RpoC_beta_prime"/>
</dbReference>